<gene>
    <name evidence="2" type="ORF">HG535_0B06420</name>
</gene>
<dbReference type="PANTHER" id="PTHR12774">
    <property type="entry name" value="PEROXISOMAL BIOGENESIS FACTOR 19"/>
    <property type="match status" value="1"/>
</dbReference>
<evidence type="ECO:0000313" key="3">
    <source>
        <dbReference type="Proteomes" id="UP000509704"/>
    </source>
</evidence>
<dbReference type="GO" id="GO:0005778">
    <property type="term" value="C:peroxisomal membrane"/>
    <property type="evidence" value="ECO:0007669"/>
    <property type="project" value="TreeGrafter"/>
</dbReference>
<dbReference type="RefSeq" id="XP_037143325.1">
    <property type="nucleotide sequence ID" value="XM_037287430.1"/>
</dbReference>
<reference evidence="2 3" key="1">
    <citation type="submission" date="2020-07" db="EMBL/GenBank/DDBJ databases">
        <title>The yeast mating-type switching endonuclease HO is a domesticated member of an unorthodox homing genetic element family.</title>
        <authorList>
            <person name="Coughlan A.Y."/>
            <person name="Lombardi L."/>
            <person name="Braun-Galleani S."/>
            <person name="Martos A.R."/>
            <person name="Galeote V."/>
            <person name="Bigey F."/>
            <person name="Dequin S."/>
            <person name="Byrne K.P."/>
            <person name="Wolfe K.H."/>
        </authorList>
    </citation>
    <scope>NUCLEOTIDE SEQUENCE [LARGE SCALE GENOMIC DNA]</scope>
    <source>
        <strain evidence="2 3">NRRL Y-6702</strain>
    </source>
</reference>
<dbReference type="InterPro" id="IPR038322">
    <property type="entry name" value="Pex19_C_sf"/>
</dbReference>
<feature type="region of interest" description="Disordered" evidence="1">
    <location>
        <begin position="17"/>
        <end position="53"/>
    </location>
</feature>
<feature type="region of interest" description="Disordered" evidence="1">
    <location>
        <begin position="263"/>
        <end position="285"/>
    </location>
</feature>
<sequence>MNPDDILSGDEEEYDDLDDLLDEDPSKLLDSALETQDHNEPRQRSTVLENEDPEVQEMIDDLQREFSNMITDEGVDEKVKEEQSKNFQQILETLSKTSQSTTSGTDVSGEPHGFKNVVSKTLNRLKENGSKVDTNLAQEEKQRNTDDILSQLLSQLSGVPDGQTGADGNGENMDHAILDILNKMSSKEVLYQPMKEMHVELGKWLDIHAQDEEHLDRMETYRKQHTVVANIVSIYERDLYTNEAYREEITALLDELEQLGDSPINKGFANPGQADADAPGNDDIENFTKLLEISGDDENLGNLDKELQDTCKQQ</sequence>
<dbReference type="OrthoDB" id="21292at2759"/>
<organism evidence="2 3">
    <name type="scientific">Zygotorulaspora mrakii</name>
    <name type="common">Zygosaccharomyces mrakii</name>
    <dbReference type="NCBI Taxonomy" id="42260"/>
    <lineage>
        <taxon>Eukaryota</taxon>
        <taxon>Fungi</taxon>
        <taxon>Dikarya</taxon>
        <taxon>Ascomycota</taxon>
        <taxon>Saccharomycotina</taxon>
        <taxon>Saccharomycetes</taxon>
        <taxon>Saccharomycetales</taxon>
        <taxon>Saccharomycetaceae</taxon>
        <taxon>Zygotorulaspora</taxon>
    </lineage>
</organism>
<dbReference type="GO" id="GO:0033328">
    <property type="term" value="F:peroxisome membrane targeting sequence binding"/>
    <property type="evidence" value="ECO:0007669"/>
    <property type="project" value="TreeGrafter"/>
</dbReference>
<dbReference type="Pfam" id="PF04614">
    <property type="entry name" value="Pex19"/>
    <property type="match status" value="1"/>
</dbReference>
<dbReference type="InterPro" id="IPR006708">
    <property type="entry name" value="Pex19"/>
</dbReference>
<dbReference type="AlphaFoldDB" id="A0A7H9AZH9"/>
<dbReference type="Gene3D" id="1.20.120.900">
    <property type="entry name" value="Pex19, mPTS binding domain"/>
    <property type="match status" value="1"/>
</dbReference>
<evidence type="ECO:0000313" key="2">
    <source>
        <dbReference type="EMBL" id="QLG71597.1"/>
    </source>
</evidence>
<proteinExistence type="predicted"/>
<evidence type="ECO:0000256" key="1">
    <source>
        <dbReference type="SAM" id="MobiDB-lite"/>
    </source>
</evidence>
<dbReference type="Proteomes" id="UP000509704">
    <property type="component" value="Chromosome 2"/>
</dbReference>
<dbReference type="GeneID" id="59235259"/>
<dbReference type="EMBL" id="CP058605">
    <property type="protein sequence ID" value="QLG71597.1"/>
    <property type="molecule type" value="Genomic_DNA"/>
</dbReference>
<name>A0A7H9AZH9_ZYGMR</name>
<protein>
    <submittedName>
        <fullName evidence="2">Uncharacterized protein</fullName>
    </submittedName>
</protein>
<dbReference type="PANTHER" id="PTHR12774:SF2">
    <property type="entry name" value="PEROXISOMAL BIOGENESIS FACTOR 19"/>
    <property type="match status" value="1"/>
</dbReference>
<dbReference type="KEGG" id="zmk:HG535_0B06420"/>
<accession>A0A7H9AZH9</accession>
<dbReference type="GO" id="GO:0045046">
    <property type="term" value="P:protein import into peroxisome membrane"/>
    <property type="evidence" value="ECO:0007669"/>
    <property type="project" value="TreeGrafter"/>
</dbReference>
<keyword evidence="3" id="KW-1185">Reference proteome</keyword>